<sequence>MRITKSIRLLFCAIGLYGTSLAQDIEDANKLKTDFTDKGLQFTKGDNFLLNFRFRTQLRAGYYSRTDDVDEHGFEGMVRRFRLRFEGHLLSPKLEYKLQLSFSKRDMDLDSGDPQIVRDAVFYYNPNKYWSLGLGQTKLPGNRERVNSSGELQMPDRSIANSKFTLDRDFGIFINRQIAIQKQVIQLQTAISTGDGRGQVSVDKGLAYTGRIEYLPFGEFKNKGHYFEGDLEFEETPKLSLGLTYSKNFRANRTGGQLGKHMYSAYDEEEALYANIRTIIADAMFKYNGWAFMGEYFDRKVDDFSVKDFSDRPDDLVTFLKMPAGKAINVQGSKMVSKKDEIVIRYTQIKPHKEVALYQYRMATKAIGYSHYFNKHKIKLQGYLGLDDRMGDSDELDDPFKNRVNGMIQLEIGI</sequence>
<dbReference type="Gene3D" id="2.40.160.10">
    <property type="entry name" value="Porin"/>
    <property type="match status" value="1"/>
</dbReference>
<organism evidence="2 3">
    <name type="scientific">Niabella digestorum</name>
    <dbReference type="NCBI Taxonomy" id="3117701"/>
    <lineage>
        <taxon>Bacteria</taxon>
        <taxon>Pseudomonadati</taxon>
        <taxon>Bacteroidota</taxon>
        <taxon>Chitinophagia</taxon>
        <taxon>Chitinophagales</taxon>
        <taxon>Chitinophagaceae</taxon>
        <taxon>Niabella</taxon>
    </lineage>
</organism>
<dbReference type="InterPro" id="IPR023614">
    <property type="entry name" value="Porin_dom_sf"/>
</dbReference>
<keyword evidence="3" id="KW-1185">Reference proteome</keyword>
<reference evidence="2 3" key="1">
    <citation type="submission" date="2024-01" db="EMBL/GenBank/DDBJ databases">
        <title>Niabella digestum sp. nov., isolated from waste digestion system.</title>
        <authorList>
            <person name="Zhang L."/>
        </authorList>
    </citation>
    <scope>NUCLEOTIDE SEQUENCE [LARGE SCALE GENOMIC DNA]</scope>
    <source>
        <strain evidence="2 3">A18</strain>
    </source>
</reference>
<dbReference type="Proteomes" id="UP001357452">
    <property type="component" value="Unassembled WGS sequence"/>
</dbReference>
<dbReference type="Pfam" id="PF07396">
    <property type="entry name" value="Porin_O_P"/>
    <property type="match status" value="1"/>
</dbReference>
<feature type="signal peptide" evidence="1">
    <location>
        <begin position="1"/>
        <end position="22"/>
    </location>
</feature>
<keyword evidence="1" id="KW-0732">Signal</keyword>
<dbReference type="InterPro" id="IPR010870">
    <property type="entry name" value="Porin_O/P"/>
</dbReference>
<evidence type="ECO:0000313" key="3">
    <source>
        <dbReference type="Proteomes" id="UP001357452"/>
    </source>
</evidence>
<dbReference type="SUPFAM" id="SSF56935">
    <property type="entry name" value="Porins"/>
    <property type="match status" value="1"/>
</dbReference>
<gene>
    <name evidence="2" type="ORF">V2H41_06775</name>
</gene>
<evidence type="ECO:0000313" key="2">
    <source>
        <dbReference type="EMBL" id="MEE6186972.1"/>
    </source>
</evidence>
<name>A0ABU7RG54_9BACT</name>
<feature type="chain" id="PRO_5046984846" evidence="1">
    <location>
        <begin position="23"/>
        <end position="414"/>
    </location>
</feature>
<evidence type="ECO:0000256" key="1">
    <source>
        <dbReference type="SAM" id="SignalP"/>
    </source>
</evidence>
<protein>
    <submittedName>
        <fullName evidence="2">Porin</fullName>
    </submittedName>
</protein>
<dbReference type="EMBL" id="JAZGLY010000003">
    <property type="protein sequence ID" value="MEE6186972.1"/>
    <property type="molecule type" value="Genomic_DNA"/>
</dbReference>
<proteinExistence type="predicted"/>
<accession>A0ABU7RG54</accession>
<comment type="caution">
    <text evidence="2">The sequence shown here is derived from an EMBL/GenBank/DDBJ whole genome shotgun (WGS) entry which is preliminary data.</text>
</comment>
<dbReference type="RefSeq" id="WP_330974381.1">
    <property type="nucleotide sequence ID" value="NZ_JAZGLY010000003.1"/>
</dbReference>